<dbReference type="Proteomes" id="UP001432027">
    <property type="component" value="Unassembled WGS sequence"/>
</dbReference>
<accession>A0AAV5TKT2</accession>
<dbReference type="InterPro" id="IPR023631">
    <property type="entry name" value="Amidase_dom"/>
</dbReference>
<evidence type="ECO:0000313" key="2">
    <source>
        <dbReference type="EMBL" id="GMS94905.1"/>
    </source>
</evidence>
<proteinExistence type="predicted"/>
<dbReference type="PANTHER" id="PTHR45847:SF10">
    <property type="entry name" value="FATTY ACID AMIDE HYDROLASE 1"/>
    <property type="match status" value="1"/>
</dbReference>
<dbReference type="InterPro" id="IPR052096">
    <property type="entry name" value="Endocannabinoid_amidase"/>
</dbReference>
<dbReference type="GO" id="GO:0004040">
    <property type="term" value="F:amidase activity"/>
    <property type="evidence" value="ECO:0007669"/>
    <property type="project" value="TreeGrafter"/>
</dbReference>
<feature type="domain" description="Amidase" evidence="1">
    <location>
        <begin position="13"/>
        <end position="225"/>
    </location>
</feature>
<dbReference type="SUPFAM" id="SSF75304">
    <property type="entry name" value="Amidase signature (AS) enzymes"/>
    <property type="match status" value="1"/>
</dbReference>
<gene>
    <name evidence="2" type="ORF">PENTCL1PPCAC_17080</name>
</gene>
<keyword evidence="3" id="KW-1185">Reference proteome</keyword>
<reference evidence="2" key="1">
    <citation type="submission" date="2023-10" db="EMBL/GenBank/DDBJ databases">
        <title>Genome assembly of Pristionchus species.</title>
        <authorList>
            <person name="Yoshida K."/>
            <person name="Sommer R.J."/>
        </authorList>
    </citation>
    <scope>NUCLEOTIDE SEQUENCE</scope>
    <source>
        <strain evidence="2">RS0144</strain>
    </source>
</reference>
<name>A0AAV5TKT2_9BILA</name>
<dbReference type="Gene3D" id="3.90.1300.10">
    <property type="entry name" value="Amidase signature (AS) domain"/>
    <property type="match status" value="1"/>
</dbReference>
<dbReference type="Pfam" id="PF01425">
    <property type="entry name" value="Amidase"/>
    <property type="match status" value="1"/>
</dbReference>
<dbReference type="GO" id="GO:0017064">
    <property type="term" value="F:fatty acid amide hydrolase activity"/>
    <property type="evidence" value="ECO:0007669"/>
    <property type="project" value="TreeGrafter"/>
</dbReference>
<comment type="caution">
    <text evidence="2">The sequence shown here is derived from an EMBL/GenBank/DDBJ whole genome shotgun (WGS) entry which is preliminary data.</text>
</comment>
<sequence>MASSILFREISEFLEAVDMLGAKGHDLVPFSLGNVTEEACKGIFTTTNADGGNLVPNRLVQEPLTPIMEPLRSFLHMLMWVKKLLGWMFKLRGDKNTADMFFGISNRAIDIQKGIDRVYACRKRIVKKMRYEKIELILCPSTLSPAMPHSLPLISVMTTLLWNVMDWPAGVVKTGSWTERDEEELESYEDKGLVESGMKRGCRNSVGLRLSVQVVAPAFRDEMVLRVMLDRYDEMKKRETLAAD</sequence>
<dbReference type="AlphaFoldDB" id="A0AAV5TKT2"/>
<dbReference type="EMBL" id="BTSX01000004">
    <property type="protein sequence ID" value="GMS94905.1"/>
    <property type="molecule type" value="Genomic_DNA"/>
</dbReference>
<evidence type="ECO:0000313" key="3">
    <source>
        <dbReference type="Proteomes" id="UP001432027"/>
    </source>
</evidence>
<protein>
    <recommendedName>
        <fullName evidence="1">Amidase domain-containing protein</fullName>
    </recommendedName>
</protein>
<evidence type="ECO:0000259" key="1">
    <source>
        <dbReference type="Pfam" id="PF01425"/>
    </source>
</evidence>
<organism evidence="2 3">
    <name type="scientific">Pristionchus entomophagus</name>
    <dbReference type="NCBI Taxonomy" id="358040"/>
    <lineage>
        <taxon>Eukaryota</taxon>
        <taxon>Metazoa</taxon>
        <taxon>Ecdysozoa</taxon>
        <taxon>Nematoda</taxon>
        <taxon>Chromadorea</taxon>
        <taxon>Rhabditida</taxon>
        <taxon>Rhabditina</taxon>
        <taxon>Diplogasteromorpha</taxon>
        <taxon>Diplogasteroidea</taxon>
        <taxon>Neodiplogasteridae</taxon>
        <taxon>Pristionchus</taxon>
    </lineage>
</organism>
<dbReference type="GO" id="GO:0009062">
    <property type="term" value="P:fatty acid catabolic process"/>
    <property type="evidence" value="ECO:0007669"/>
    <property type="project" value="TreeGrafter"/>
</dbReference>
<dbReference type="PANTHER" id="PTHR45847">
    <property type="entry name" value="FATTY ACID AMIDE HYDROLASE"/>
    <property type="match status" value="1"/>
</dbReference>
<dbReference type="InterPro" id="IPR036928">
    <property type="entry name" value="AS_sf"/>
</dbReference>